<reference evidence="2 3" key="1">
    <citation type="journal article" date="2019" name="Int. J. Syst. Evol. Microbiol.">
        <title>The Global Catalogue of Microorganisms (GCM) 10K type strain sequencing project: providing services to taxonomists for standard genome sequencing and annotation.</title>
        <authorList>
            <consortium name="The Broad Institute Genomics Platform"/>
            <consortium name="The Broad Institute Genome Sequencing Center for Infectious Disease"/>
            <person name="Wu L."/>
            <person name="Ma J."/>
        </authorList>
    </citation>
    <scope>NUCLEOTIDE SEQUENCE [LARGE SCALE GENOMIC DNA]</scope>
    <source>
        <strain evidence="2 3">CGMCC 1.12237</strain>
    </source>
</reference>
<name>A0ABD5R6K3_9EURY</name>
<feature type="transmembrane region" description="Helical" evidence="1">
    <location>
        <begin position="146"/>
        <end position="168"/>
    </location>
</feature>
<protein>
    <recommendedName>
        <fullName evidence="4">ABC-2 type transport system permease protein</fullName>
    </recommendedName>
</protein>
<feature type="transmembrane region" description="Helical" evidence="1">
    <location>
        <begin position="80"/>
        <end position="97"/>
    </location>
</feature>
<proteinExistence type="predicted"/>
<evidence type="ECO:0000256" key="1">
    <source>
        <dbReference type="SAM" id="Phobius"/>
    </source>
</evidence>
<keyword evidence="1" id="KW-1133">Transmembrane helix</keyword>
<keyword evidence="1" id="KW-0812">Transmembrane</keyword>
<comment type="caution">
    <text evidence="2">The sequence shown here is derived from an EMBL/GenBank/DDBJ whole genome shotgun (WGS) entry which is preliminary data.</text>
</comment>
<keyword evidence="1" id="KW-0472">Membrane</keyword>
<dbReference type="AlphaFoldDB" id="A0ABD5R6K3"/>
<feature type="transmembrane region" description="Helical" evidence="1">
    <location>
        <begin position="180"/>
        <end position="199"/>
    </location>
</feature>
<gene>
    <name evidence="2" type="ORF">ACFPJ5_01885</name>
</gene>
<evidence type="ECO:0008006" key="4">
    <source>
        <dbReference type="Google" id="ProtNLM"/>
    </source>
</evidence>
<feature type="transmembrane region" description="Helical" evidence="1">
    <location>
        <begin position="103"/>
        <end position="125"/>
    </location>
</feature>
<sequence>MGPTVTAYARTVERLRQFLGRFDPVVVAWIAVVTGAVLAAVSLEYDVLRNGARVLFYAVLVELAITIPEEATTEDRNAEQAFLVVTGLTTIGSGFLLEGAIGLVFGSLSATQLLALAGLGSRLYANLCHEGSLRRAVTADDRVTRPFATVSCGVALVLPPVLGGVVALGRGVGPVPDADSAWFVALAVVASVTAGLVVTRRRAS</sequence>
<dbReference type="Proteomes" id="UP001596201">
    <property type="component" value="Unassembled WGS sequence"/>
</dbReference>
<dbReference type="RefSeq" id="WP_227229043.1">
    <property type="nucleotide sequence ID" value="NZ_JAJCVJ010000001.1"/>
</dbReference>
<keyword evidence="3" id="KW-1185">Reference proteome</keyword>
<dbReference type="EMBL" id="JBHSKX010000001">
    <property type="protein sequence ID" value="MFC5365671.1"/>
    <property type="molecule type" value="Genomic_DNA"/>
</dbReference>
<accession>A0ABD5R6K3</accession>
<feature type="transmembrane region" description="Helical" evidence="1">
    <location>
        <begin position="24"/>
        <end position="45"/>
    </location>
</feature>
<organism evidence="2 3">
    <name type="scientific">Salinirubrum litoreum</name>
    <dbReference type="NCBI Taxonomy" id="1126234"/>
    <lineage>
        <taxon>Archaea</taxon>
        <taxon>Methanobacteriati</taxon>
        <taxon>Methanobacteriota</taxon>
        <taxon>Stenosarchaea group</taxon>
        <taxon>Halobacteria</taxon>
        <taxon>Halobacteriales</taxon>
        <taxon>Haloferacaceae</taxon>
        <taxon>Salinirubrum</taxon>
    </lineage>
</organism>
<evidence type="ECO:0000313" key="2">
    <source>
        <dbReference type="EMBL" id="MFC5365671.1"/>
    </source>
</evidence>
<evidence type="ECO:0000313" key="3">
    <source>
        <dbReference type="Proteomes" id="UP001596201"/>
    </source>
</evidence>